<name>A0A2K5AS06_9ARCH</name>
<dbReference type="KEGG" id="ncv:NCAV_1271"/>
<dbReference type="GeneID" id="41595271"/>
<dbReference type="EMBL" id="LT981265">
    <property type="protein sequence ID" value="SPC34438.1"/>
    <property type="molecule type" value="Genomic_DNA"/>
</dbReference>
<evidence type="ECO:0000313" key="1">
    <source>
        <dbReference type="EMBL" id="SPC34438.1"/>
    </source>
</evidence>
<keyword evidence="2" id="KW-1185">Reference proteome</keyword>
<proteinExistence type="predicted"/>
<gene>
    <name evidence="1" type="ORF">NCAV_1271</name>
</gene>
<dbReference type="RefSeq" id="WP_148695229.1">
    <property type="nucleotide sequence ID" value="NZ_LT981265.1"/>
</dbReference>
<organism evidence="1 2">
    <name type="scientific">Candidatus Nitrosocaldus cavascurensis</name>
    <dbReference type="NCBI Taxonomy" id="2058097"/>
    <lineage>
        <taxon>Archaea</taxon>
        <taxon>Nitrososphaerota</taxon>
        <taxon>Nitrososphaeria</taxon>
        <taxon>Candidatus Nitrosocaldales</taxon>
        <taxon>Candidatus Nitrosocaldaceae</taxon>
        <taxon>Candidatus Nitrosocaldus</taxon>
    </lineage>
</organism>
<dbReference type="Proteomes" id="UP000236248">
    <property type="component" value="Chromosome NCAV"/>
</dbReference>
<accession>A0A2K5AS06</accession>
<protein>
    <submittedName>
        <fullName evidence="1">Uncharacterized protein</fullName>
    </submittedName>
</protein>
<dbReference type="AlphaFoldDB" id="A0A2K5AS06"/>
<sequence length="247" mass="28435">MDRLLRLLKDYYSRECSMNRIYCSIVQRVSNKNGHDQIFDAFMIVINYLMFDTYKNVVVLGEMLSTFKDRSMYHTVSYIDRSIPININHVDGVDDILNLLSTILRIEKSLNQSIIDDYTEFYYEGDNDNNDGEHSTLNGSDEQFKSHIKSILHCITIDIEERVNMLSSLTRVAHATIFCTCGYELPRLVSIDVKERYAYSKSSKGSSNSMILTIHCPRCGRVYHSIVDGNSSVCNGREDIDDLHCYS</sequence>
<evidence type="ECO:0000313" key="2">
    <source>
        <dbReference type="Proteomes" id="UP000236248"/>
    </source>
</evidence>
<reference evidence="2" key="1">
    <citation type="submission" date="2018-01" db="EMBL/GenBank/DDBJ databases">
        <authorList>
            <person name="Kerou L M."/>
        </authorList>
    </citation>
    <scope>NUCLEOTIDE SEQUENCE [LARGE SCALE GENOMIC DNA]</scope>
    <source>
        <strain evidence="2">SCU2</strain>
    </source>
</reference>